<dbReference type="FunFam" id="1.10.8.60:FF:000160">
    <property type="entry name" value="WGS project CABT00000000 data, contig 2.55"/>
    <property type="match status" value="1"/>
</dbReference>
<feature type="compositionally biased region" description="Basic and acidic residues" evidence="4">
    <location>
        <begin position="147"/>
        <end position="158"/>
    </location>
</feature>
<dbReference type="EMBL" id="LKEA01000023">
    <property type="protein sequence ID" value="ROV99425.1"/>
    <property type="molecule type" value="Genomic_DNA"/>
</dbReference>
<dbReference type="OrthoDB" id="2423195at2759"/>
<dbReference type="Proteomes" id="UP000283895">
    <property type="component" value="Unassembled WGS sequence"/>
</dbReference>
<keyword evidence="2" id="KW-0547">Nucleotide-binding</keyword>
<keyword evidence="3" id="KW-0067">ATP-binding</keyword>
<dbReference type="FunFam" id="3.40.50.300:FF:000216">
    <property type="entry name" value="Type VII secretion ATPase EccA"/>
    <property type="match status" value="2"/>
</dbReference>
<feature type="region of interest" description="Disordered" evidence="4">
    <location>
        <begin position="1"/>
        <end position="271"/>
    </location>
</feature>
<dbReference type="STRING" id="356882.A0A423W7V2"/>
<dbReference type="InterPro" id="IPR050773">
    <property type="entry name" value="CbxX/CfxQ_RuBisCO_ESX"/>
</dbReference>
<dbReference type="AlphaFoldDB" id="A0A423W7V2"/>
<comment type="caution">
    <text evidence="6">The sequence shown here is derived from an EMBL/GenBank/DDBJ whole genome shotgun (WGS) entry which is preliminary data.</text>
</comment>
<dbReference type="SUPFAM" id="SSF52540">
    <property type="entry name" value="P-loop containing nucleoside triphosphate hydrolases"/>
    <property type="match status" value="3"/>
</dbReference>
<dbReference type="CDD" id="cd00009">
    <property type="entry name" value="AAA"/>
    <property type="match status" value="3"/>
</dbReference>
<dbReference type="PANTHER" id="PTHR43392">
    <property type="entry name" value="AAA-TYPE ATPASE FAMILY PROTEIN / ANKYRIN REPEAT FAMILY PROTEIN"/>
    <property type="match status" value="1"/>
</dbReference>
<dbReference type="PANTHER" id="PTHR43392:SF2">
    <property type="entry name" value="AAA-TYPE ATPASE FAMILY PROTEIN _ ANKYRIN REPEAT FAMILY PROTEIN"/>
    <property type="match status" value="1"/>
</dbReference>
<dbReference type="SMART" id="SM00382">
    <property type="entry name" value="AAA"/>
    <property type="match status" value="3"/>
</dbReference>
<accession>A0A423W7V2</accession>
<evidence type="ECO:0000256" key="2">
    <source>
        <dbReference type="ARBA" id="ARBA00022741"/>
    </source>
</evidence>
<feature type="domain" description="AAA+ ATPase" evidence="5">
    <location>
        <begin position="590"/>
        <end position="783"/>
    </location>
</feature>
<dbReference type="Gene3D" id="3.40.50.300">
    <property type="entry name" value="P-loop containing nucleotide triphosphate hydrolases"/>
    <property type="match status" value="3"/>
</dbReference>
<dbReference type="InterPro" id="IPR027417">
    <property type="entry name" value="P-loop_NTPase"/>
</dbReference>
<reference evidence="6 7" key="1">
    <citation type="submission" date="2015-09" db="EMBL/GenBank/DDBJ databases">
        <title>Host preference determinants of Valsa canker pathogens revealed by comparative genomics.</title>
        <authorList>
            <person name="Yin Z."/>
            <person name="Huang L."/>
        </authorList>
    </citation>
    <scope>NUCLEOTIDE SEQUENCE [LARGE SCALE GENOMIC DNA]</scope>
    <source>
        <strain evidence="6 7">03-1</strain>
    </source>
</reference>
<dbReference type="InterPro" id="IPR003959">
    <property type="entry name" value="ATPase_AAA_core"/>
</dbReference>
<evidence type="ECO:0000313" key="7">
    <source>
        <dbReference type="Proteomes" id="UP000283895"/>
    </source>
</evidence>
<dbReference type="InterPro" id="IPR000641">
    <property type="entry name" value="CbxX/CfxQ"/>
</dbReference>
<sequence length="1114" mass="125496">MQPPRKVQPEGDATANKKDPGLVLWFPYRNHEAGSPQETDEQKRSSAGIGNSEQKTATSSEVSANQKEETTPSKKSKEDSADAQNLGLDFTQVSESACLPIPPDGASTSQKKKLTKDAKAQRAAALKRQREERKKAHEEEIQDMMEEISHQREVLRSRRDQKKQRQKLRELQKKLERLCKKELDDSDYATSDDESEQEQEDANPETNDFNENEGDPPNDDDGEKPAEEETPAATEEDDSKPQPEAEEDPNAWAIPTSNAKEAWEDQKSTKDEANSHLDEMMEMIGLESVKTKMLEIKTLVETARRQEVDLKKERFNAVLKGNPGTGKTTFARMLGNFLSSLDLAEDQYTTTTGSKLVYDGINEVRNVLTSQLPDSKGVVFVDDAHILRPNQSGTGRKVLDYIVSKMDQLQGDVIFIFAGYGKEMETFLSHNQSLESRIPFTIDFDDYKDVEMLQILEKKINDKFNDKMKVDKGMHGVYMRMMARRMGRGRGSPSFGNAREVENTLLRMLFRQATRLEEARKRGEEPDDLFLTMEDIVGPPPSTALENSKAWQDLQKMVGLKSVKESLKSLVCRMQVNYDREVAEKPIVECSLNRIFLGNPGTGKTSVAKHYGQIMVDIGLLSNGEVVVKNPADFVGEYLGESENITKRILASTKGKVLIIDEAYALSDKSDPTYTGSGNFYKTAVVDTLVANVQGTANEDRCILLLGYKDRMERMFQHVNPGFARRFPMSSAFEFEDFSDEELREILDGKLKEQGFTATDEAKSVAMEVLSRARNHLNFGNAGEIDILLNRAKEVQQSRLAKKTEEYDPFLLEREDFDSDFDRVKDAASRIQDLFKDFVGAQDIVEKLLGYSRVVQNTKALDIDLDPREQIPFNYLFRGPPGTGKTTTARRIGQVFYDMGLLATNEVYDCSATDLIGEYKGHTGPKTQKVFQLALGKVLFIDEAYRLNDDDSFGKEALIEMLNILTKEAYKNKLVVVLAGYNDDINKLLQVNPGLGSRFPEVIQFENLNPQQCVELFVKRLEDQKLDATAVKAEEVSDRLRGSFGRLATLPDWGNARDIDILAKSVFGRILKDSTSEKPELVVKEDVLDAEVDAMITEREQRAGKTESVSHMYL</sequence>
<feature type="compositionally biased region" description="Basic and acidic residues" evidence="4">
    <location>
        <begin position="167"/>
        <end position="183"/>
    </location>
</feature>
<organism evidence="6 7">
    <name type="scientific">Cytospora schulzeri</name>
    <dbReference type="NCBI Taxonomy" id="448051"/>
    <lineage>
        <taxon>Eukaryota</taxon>
        <taxon>Fungi</taxon>
        <taxon>Dikarya</taxon>
        <taxon>Ascomycota</taxon>
        <taxon>Pezizomycotina</taxon>
        <taxon>Sordariomycetes</taxon>
        <taxon>Sordariomycetidae</taxon>
        <taxon>Diaporthales</taxon>
        <taxon>Cytosporaceae</taxon>
        <taxon>Cytospora</taxon>
    </lineage>
</organism>
<feature type="domain" description="AAA+ ATPase" evidence="5">
    <location>
        <begin position="871"/>
        <end position="1009"/>
    </location>
</feature>
<dbReference type="FunFam" id="1.10.8.60:FF:000159">
    <property type="entry name" value="p-loop containing nucleoside triphosphate hydrolase protein"/>
    <property type="match status" value="1"/>
</dbReference>
<feature type="compositionally biased region" description="Basic and acidic residues" evidence="4">
    <location>
        <begin position="128"/>
        <end position="139"/>
    </location>
</feature>
<dbReference type="InterPro" id="IPR003593">
    <property type="entry name" value="AAA+_ATPase"/>
</dbReference>
<feature type="compositionally biased region" description="Basic and acidic residues" evidence="4">
    <location>
        <begin position="261"/>
        <end position="271"/>
    </location>
</feature>
<keyword evidence="7" id="KW-1185">Reference proteome</keyword>
<gene>
    <name evidence="6" type="ORF">VMCG_06406</name>
</gene>
<evidence type="ECO:0000256" key="1">
    <source>
        <dbReference type="ARBA" id="ARBA00010378"/>
    </source>
</evidence>
<evidence type="ECO:0000259" key="5">
    <source>
        <dbReference type="SMART" id="SM00382"/>
    </source>
</evidence>
<dbReference type="Pfam" id="PF00004">
    <property type="entry name" value="AAA"/>
    <property type="match status" value="3"/>
</dbReference>
<dbReference type="InterPro" id="IPR041627">
    <property type="entry name" value="AAA_lid_6"/>
</dbReference>
<evidence type="ECO:0000313" key="6">
    <source>
        <dbReference type="EMBL" id="ROV99425.1"/>
    </source>
</evidence>
<evidence type="ECO:0000256" key="4">
    <source>
        <dbReference type="SAM" id="MobiDB-lite"/>
    </source>
</evidence>
<dbReference type="PRINTS" id="PR00819">
    <property type="entry name" value="CBXCFQXSUPER"/>
</dbReference>
<dbReference type="GO" id="GO:0016887">
    <property type="term" value="F:ATP hydrolysis activity"/>
    <property type="evidence" value="ECO:0007669"/>
    <property type="project" value="InterPro"/>
</dbReference>
<feature type="compositionally biased region" description="Polar residues" evidence="4">
    <location>
        <begin position="48"/>
        <end position="65"/>
    </location>
</feature>
<dbReference type="GO" id="GO:0005524">
    <property type="term" value="F:ATP binding"/>
    <property type="evidence" value="ECO:0007669"/>
    <property type="project" value="UniProtKB-KW"/>
</dbReference>
<dbReference type="Gene3D" id="1.10.8.60">
    <property type="match status" value="2"/>
</dbReference>
<comment type="similarity">
    <text evidence="1">Belongs to the CbxX/CfxQ family.</text>
</comment>
<feature type="compositionally biased region" description="Basic and acidic residues" evidence="4">
    <location>
        <begin position="66"/>
        <end position="80"/>
    </location>
</feature>
<feature type="compositionally biased region" description="Acidic residues" evidence="4">
    <location>
        <begin position="184"/>
        <end position="249"/>
    </location>
</feature>
<dbReference type="Pfam" id="PF17866">
    <property type="entry name" value="AAA_lid_6"/>
    <property type="match status" value="2"/>
</dbReference>
<feature type="domain" description="AAA+ ATPase" evidence="5">
    <location>
        <begin position="313"/>
        <end position="448"/>
    </location>
</feature>
<name>A0A423W7V2_9PEZI</name>
<protein>
    <recommendedName>
        <fullName evidence="5">AAA+ ATPase domain-containing protein</fullName>
    </recommendedName>
</protein>
<proteinExistence type="inferred from homology"/>
<evidence type="ECO:0000256" key="3">
    <source>
        <dbReference type="ARBA" id="ARBA00022840"/>
    </source>
</evidence>